<dbReference type="InterPro" id="IPR010432">
    <property type="entry name" value="RDD"/>
</dbReference>
<evidence type="ECO:0000256" key="4">
    <source>
        <dbReference type="ARBA" id="ARBA00023136"/>
    </source>
</evidence>
<keyword evidence="2 6" id="KW-0812">Transmembrane</keyword>
<dbReference type="Proteomes" id="UP000247591">
    <property type="component" value="Unassembled WGS sequence"/>
</dbReference>
<name>A0A318RUW0_WILLI</name>
<dbReference type="AlphaFoldDB" id="A0A318RUW0"/>
<dbReference type="Pfam" id="PF06271">
    <property type="entry name" value="RDD"/>
    <property type="match status" value="1"/>
</dbReference>
<dbReference type="GO" id="GO:0016020">
    <property type="term" value="C:membrane"/>
    <property type="evidence" value="ECO:0007669"/>
    <property type="project" value="UniProtKB-SubCell"/>
</dbReference>
<feature type="transmembrane region" description="Helical" evidence="6">
    <location>
        <begin position="39"/>
        <end position="60"/>
    </location>
</feature>
<accession>A0A318RUW0</accession>
<dbReference type="EMBL" id="QJSP01000001">
    <property type="protein sequence ID" value="PYE21085.1"/>
    <property type="molecule type" value="Genomic_DNA"/>
</dbReference>
<evidence type="ECO:0000313" key="9">
    <source>
        <dbReference type="Proteomes" id="UP000247591"/>
    </source>
</evidence>
<sequence>MANRTPASIGARTSAYLIDAALVIGSVAVLLWVELVLGLGIAVPVAVGVPLLALVGSALVRAAGRRTPGQVLSRTTVGRRVAGHPGGFWRQLSRTAVLHVSNLFLFAGALSVLVDRGRPRRGWHEKVSGTTTTGSVGTAGYEVVAVPPRFTGSGDPDELPTDLLDPRPFARTMPLQSDHRPLRLRMDDGSFTDLSGSGFLGVPAVAWSEGRAGIVAVAAESALSGDTHLQFSVSGGRLWMISTGPALGSVLDNGEAVTAMRPGHPYEVGPGTVVHFGRRSFEVAG</sequence>
<comment type="caution">
    <text evidence="8">The sequence shown here is derived from an EMBL/GenBank/DDBJ whole genome shotgun (WGS) entry which is preliminary data.</text>
</comment>
<evidence type="ECO:0000256" key="5">
    <source>
        <dbReference type="SAM" id="MobiDB-lite"/>
    </source>
</evidence>
<keyword evidence="9" id="KW-1185">Reference proteome</keyword>
<feature type="transmembrane region" description="Helical" evidence="6">
    <location>
        <begin position="96"/>
        <end position="114"/>
    </location>
</feature>
<evidence type="ECO:0000256" key="2">
    <source>
        <dbReference type="ARBA" id="ARBA00022692"/>
    </source>
</evidence>
<dbReference type="RefSeq" id="WP_158539879.1">
    <property type="nucleotide sequence ID" value="NZ_QJSP01000001.1"/>
</dbReference>
<comment type="subcellular location">
    <subcellularLocation>
        <location evidence="1">Membrane</location>
        <topology evidence="1">Multi-pass membrane protein</topology>
    </subcellularLocation>
</comment>
<evidence type="ECO:0000313" key="8">
    <source>
        <dbReference type="EMBL" id="PYE21085.1"/>
    </source>
</evidence>
<feature type="region of interest" description="Disordered" evidence="5">
    <location>
        <begin position="150"/>
        <end position="174"/>
    </location>
</feature>
<keyword evidence="3 6" id="KW-1133">Transmembrane helix</keyword>
<protein>
    <submittedName>
        <fullName evidence="8">RDD family protein</fullName>
    </submittedName>
</protein>
<evidence type="ECO:0000256" key="6">
    <source>
        <dbReference type="SAM" id="Phobius"/>
    </source>
</evidence>
<proteinExistence type="predicted"/>
<keyword evidence="4 6" id="KW-0472">Membrane</keyword>
<evidence type="ECO:0000256" key="1">
    <source>
        <dbReference type="ARBA" id="ARBA00004141"/>
    </source>
</evidence>
<organism evidence="8 9">
    <name type="scientific">Williamsia limnetica</name>
    <dbReference type="NCBI Taxonomy" id="882452"/>
    <lineage>
        <taxon>Bacteria</taxon>
        <taxon>Bacillati</taxon>
        <taxon>Actinomycetota</taxon>
        <taxon>Actinomycetes</taxon>
        <taxon>Mycobacteriales</taxon>
        <taxon>Nocardiaceae</taxon>
        <taxon>Williamsia</taxon>
    </lineage>
</organism>
<feature type="domain" description="RDD" evidence="7">
    <location>
        <begin position="7"/>
        <end position="127"/>
    </location>
</feature>
<feature type="transmembrane region" description="Helical" evidence="6">
    <location>
        <begin position="14"/>
        <end position="33"/>
    </location>
</feature>
<gene>
    <name evidence="8" type="ORF">DFR67_101479</name>
</gene>
<dbReference type="OrthoDB" id="3254248at2"/>
<evidence type="ECO:0000259" key="7">
    <source>
        <dbReference type="Pfam" id="PF06271"/>
    </source>
</evidence>
<evidence type="ECO:0000256" key="3">
    <source>
        <dbReference type="ARBA" id="ARBA00022989"/>
    </source>
</evidence>
<reference evidence="8 9" key="1">
    <citation type="submission" date="2018-06" db="EMBL/GenBank/DDBJ databases">
        <title>Genomic Encyclopedia of Type Strains, Phase IV (KMG-IV): sequencing the most valuable type-strain genomes for metagenomic binning, comparative biology and taxonomic classification.</title>
        <authorList>
            <person name="Goeker M."/>
        </authorList>
    </citation>
    <scope>NUCLEOTIDE SEQUENCE [LARGE SCALE GENOMIC DNA]</scope>
    <source>
        <strain evidence="8 9">DSM 45521</strain>
    </source>
</reference>